<dbReference type="EMBL" id="JACHXN010000036">
    <property type="protein sequence ID" value="MBB3149617.1"/>
    <property type="molecule type" value="Genomic_DNA"/>
</dbReference>
<feature type="transmembrane region" description="Helical" evidence="1">
    <location>
        <begin position="174"/>
        <end position="196"/>
    </location>
</feature>
<keyword evidence="3" id="KW-1185">Reference proteome</keyword>
<feature type="transmembrane region" description="Helical" evidence="1">
    <location>
        <begin position="109"/>
        <end position="128"/>
    </location>
</feature>
<evidence type="ECO:0000313" key="2">
    <source>
        <dbReference type="EMBL" id="MBB3149617.1"/>
    </source>
</evidence>
<feature type="transmembrane region" description="Helical" evidence="1">
    <location>
        <begin position="140"/>
        <end position="168"/>
    </location>
</feature>
<keyword evidence="1" id="KW-0812">Transmembrane</keyword>
<name>A0A839UGD5_9HYPH</name>
<dbReference type="AlphaFoldDB" id="A0A839UGD5"/>
<keyword evidence="1" id="KW-0472">Membrane</keyword>
<comment type="caution">
    <text evidence="2">The sequence shown here is derived from an EMBL/GenBank/DDBJ whole genome shotgun (WGS) entry which is preliminary data.</text>
</comment>
<sequence length="241" mass="25769">MSNDDWQREQLERLKGASGISTGTSTNRQELDNRAAQDQLTKTIAATVAAQQQSMTSSPNRVQPVILPTFDGGPGTPTHPLPISSTAVILSSAAILGIVAFLITGDLTYTAVAAGTLGCTLFGLRAFYRSPLFGRTIEAVLTAALYGFVIGFVALVLAVFAALVYLVWEKAGPGPALWTVAAVLSFVAFLAAIEWGRLRYRKFKGTPSGQRFSHNVGRAKLILTLSATGAGLWWLWNVIEL</sequence>
<proteinExistence type="predicted"/>
<organism evidence="2 3">
    <name type="scientific">Phyllobacterium trifolii</name>
    <dbReference type="NCBI Taxonomy" id="300193"/>
    <lineage>
        <taxon>Bacteria</taxon>
        <taxon>Pseudomonadati</taxon>
        <taxon>Pseudomonadota</taxon>
        <taxon>Alphaproteobacteria</taxon>
        <taxon>Hyphomicrobiales</taxon>
        <taxon>Phyllobacteriaceae</taxon>
        <taxon>Phyllobacterium</taxon>
    </lineage>
</organism>
<keyword evidence="1" id="KW-1133">Transmembrane helix</keyword>
<accession>A0A839UGD5</accession>
<dbReference type="RefSeq" id="WP_183665500.1">
    <property type="nucleotide sequence ID" value="NZ_JACHXN010000036.1"/>
</dbReference>
<evidence type="ECO:0000313" key="3">
    <source>
        <dbReference type="Proteomes" id="UP000554520"/>
    </source>
</evidence>
<dbReference type="Proteomes" id="UP000554520">
    <property type="component" value="Unassembled WGS sequence"/>
</dbReference>
<feature type="transmembrane region" description="Helical" evidence="1">
    <location>
        <begin position="83"/>
        <end position="103"/>
    </location>
</feature>
<evidence type="ECO:0000256" key="1">
    <source>
        <dbReference type="SAM" id="Phobius"/>
    </source>
</evidence>
<feature type="transmembrane region" description="Helical" evidence="1">
    <location>
        <begin position="217"/>
        <end position="236"/>
    </location>
</feature>
<gene>
    <name evidence="2" type="ORF">FHS21_006071</name>
</gene>
<reference evidence="2 3" key="1">
    <citation type="submission" date="2020-08" db="EMBL/GenBank/DDBJ databases">
        <title>Genomic Encyclopedia of Type Strains, Phase III (KMG-III): the genomes of soil and plant-associated and newly described type strains.</title>
        <authorList>
            <person name="Whitman W."/>
        </authorList>
    </citation>
    <scope>NUCLEOTIDE SEQUENCE [LARGE SCALE GENOMIC DNA]</scope>
    <source>
        <strain evidence="2 3">CECT 7015</strain>
    </source>
</reference>
<protein>
    <submittedName>
        <fullName evidence="2">Putative membrane protein</fullName>
    </submittedName>
</protein>